<dbReference type="GO" id="GO:0008194">
    <property type="term" value="F:UDP-glycosyltransferase activity"/>
    <property type="evidence" value="ECO:0007669"/>
    <property type="project" value="InterPro"/>
</dbReference>
<accession>A0A6P8W388</accession>
<dbReference type="CDD" id="cd03784">
    <property type="entry name" value="GT1_Gtf-like"/>
    <property type="match status" value="1"/>
</dbReference>
<dbReference type="RefSeq" id="XP_034098121.2">
    <property type="nucleotide sequence ID" value="XM_034242230.2"/>
</dbReference>
<keyword evidence="4" id="KW-0812">Transmembrane</keyword>
<evidence type="ECO:0000256" key="5">
    <source>
        <dbReference type="SAM" id="SignalP"/>
    </source>
</evidence>
<dbReference type="PROSITE" id="PS51257">
    <property type="entry name" value="PROKAR_LIPOPROTEIN"/>
    <property type="match status" value="1"/>
</dbReference>
<keyword evidence="6" id="KW-1185">Reference proteome</keyword>
<dbReference type="InterPro" id="IPR050271">
    <property type="entry name" value="UDP-glycosyltransferase"/>
</dbReference>
<protein>
    <submittedName>
        <fullName evidence="7">UDP-glucosyltransferase 2-like</fullName>
    </submittedName>
</protein>
<dbReference type="Gene3D" id="3.40.50.2000">
    <property type="entry name" value="Glycogen Phosphorylase B"/>
    <property type="match status" value="2"/>
</dbReference>
<sequence>MYRGSPRTVLLALLNILLISSCQGGNILGVFTSLSPSHLIIHISMAKVLAENGHNVTVITALKPAVNHKNITVVQVPLSEEDHKQMSATMAQFANQDNSNMFGAMFGLMGRLKFMMAKMRDIMKDQRVKDLYENKDNKFDLVMLGYFFNTYQLGIAHKLKAPVVIAATMPPNEMFNRVVGNPSAASFVPAMNMAVERGETMTFVQRIQNFLTNIVIEVFSRILESNNANIYKDIYGDDPTMPALGELVKNVSLTFFTSYALSEGPIRPNVPAVIEVGGIQIKDKPNPLPKQLAEFLSNAINGAILLSLGSNVKSSHLKSNTNIKIFNVLSKLKQRIIWKWEDLDNTPGKSDNILYSKWLPQDDILAHPNITLFITHAGKGGITEAQYHGKPMLALPIFGDQPSNALKMVKDGFGLSLSLLTLEEEPFKESLTELLENPQYTHKVKTFSALYRDRHMSARESVLYWCEYVMRHHGAAHLQSPLLKMNYIAANNLDVFALLVTILIVFIYISKFVLTAIVRKLKGKPKNTDKIKNH</sequence>
<dbReference type="Pfam" id="PF00201">
    <property type="entry name" value="UDPGT"/>
    <property type="match status" value="1"/>
</dbReference>
<evidence type="ECO:0000256" key="3">
    <source>
        <dbReference type="ARBA" id="ARBA00022679"/>
    </source>
</evidence>
<keyword evidence="2" id="KW-0328">Glycosyltransferase</keyword>
<feature type="signal peptide" evidence="5">
    <location>
        <begin position="1"/>
        <end position="24"/>
    </location>
</feature>
<dbReference type="FunFam" id="3.40.50.2000:FF:000050">
    <property type="entry name" value="UDP-glucuronosyltransferase"/>
    <property type="match status" value="1"/>
</dbReference>
<dbReference type="PANTHER" id="PTHR48043:SF159">
    <property type="entry name" value="EG:EG0003.4 PROTEIN-RELATED"/>
    <property type="match status" value="1"/>
</dbReference>
<keyword evidence="4" id="KW-0472">Membrane</keyword>
<keyword evidence="4" id="KW-1133">Transmembrane helix</keyword>
<evidence type="ECO:0000256" key="4">
    <source>
        <dbReference type="SAM" id="Phobius"/>
    </source>
</evidence>
<reference evidence="7" key="1">
    <citation type="submission" date="2025-08" db="UniProtKB">
        <authorList>
            <consortium name="RefSeq"/>
        </authorList>
    </citation>
    <scope>IDENTIFICATION</scope>
    <source>
        <strain evidence="7">15112-1751.03</strain>
        <tissue evidence="7">Whole Adult</tissue>
    </source>
</reference>
<evidence type="ECO:0000313" key="6">
    <source>
        <dbReference type="Proteomes" id="UP000515160"/>
    </source>
</evidence>
<dbReference type="Proteomes" id="UP000515160">
    <property type="component" value="Chromosome 2L"/>
</dbReference>
<proteinExistence type="inferred from homology"/>
<organism evidence="6 7">
    <name type="scientific">Drosophila albomicans</name>
    <name type="common">Fruit fly</name>
    <dbReference type="NCBI Taxonomy" id="7291"/>
    <lineage>
        <taxon>Eukaryota</taxon>
        <taxon>Metazoa</taxon>
        <taxon>Ecdysozoa</taxon>
        <taxon>Arthropoda</taxon>
        <taxon>Hexapoda</taxon>
        <taxon>Insecta</taxon>
        <taxon>Pterygota</taxon>
        <taxon>Neoptera</taxon>
        <taxon>Endopterygota</taxon>
        <taxon>Diptera</taxon>
        <taxon>Brachycera</taxon>
        <taxon>Muscomorpha</taxon>
        <taxon>Ephydroidea</taxon>
        <taxon>Drosophilidae</taxon>
        <taxon>Drosophila</taxon>
    </lineage>
</organism>
<evidence type="ECO:0000313" key="7">
    <source>
        <dbReference type="RefSeq" id="XP_034098121.2"/>
    </source>
</evidence>
<evidence type="ECO:0000256" key="2">
    <source>
        <dbReference type="ARBA" id="ARBA00022676"/>
    </source>
</evidence>
<name>A0A6P8W388_DROAB</name>
<comment type="similarity">
    <text evidence="1">Belongs to the UDP-glycosyltransferase family.</text>
</comment>
<dbReference type="PANTHER" id="PTHR48043">
    <property type="entry name" value="EG:EG0003.4 PROTEIN-RELATED"/>
    <property type="match status" value="1"/>
</dbReference>
<keyword evidence="5" id="KW-0732">Signal</keyword>
<gene>
    <name evidence="7" type="primary">LOC117563749</name>
</gene>
<dbReference type="InterPro" id="IPR002213">
    <property type="entry name" value="UDP_glucos_trans"/>
</dbReference>
<keyword evidence="3" id="KW-0808">Transferase</keyword>
<evidence type="ECO:0000256" key="1">
    <source>
        <dbReference type="ARBA" id="ARBA00009995"/>
    </source>
</evidence>
<dbReference type="SUPFAM" id="SSF53756">
    <property type="entry name" value="UDP-Glycosyltransferase/glycogen phosphorylase"/>
    <property type="match status" value="1"/>
</dbReference>
<feature type="transmembrane region" description="Helical" evidence="4">
    <location>
        <begin position="495"/>
        <end position="518"/>
    </location>
</feature>
<dbReference type="OrthoDB" id="5835829at2759"/>
<dbReference type="GeneID" id="117563749"/>
<feature type="chain" id="PRO_5039012837" evidence="5">
    <location>
        <begin position="25"/>
        <end position="534"/>
    </location>
</feature>
<dbReference type="AlphaFoldDB" id="A0A6P8W388"/>